<dbReference type="AlphaFoldDB" id="A0A9Q3PUX7"/>
<keyword evidence="2" id="KW-1185">Reference proteome</keyword>
<protein>
    <submittedName>
        <fullName evidence="1">Uncharacterized protein</fullName>
    </submittedName>
</protein>
<dbReference type="OrthoDB" id="9997817at2759"/>
<evidence type="ECO:0000313" key="2">
    <source>
        <dbReference type="Proteomes" id="UP000765509"/>
    </source>
</evidence>
<dbReference type="EMBL" id="AVOT02095606">
    <property type="protein sequence ID" value="MBW0575118.1"/>
    <property type="molecule type" value="Genomic_DNA"/>
</dbReference>
<sequence length="111" mass="13038">MKRGRSLRRLKWKWPWQEPKSLALSNQTLVSQAALNFLMIIEKMTQFMGKITQNASHRDNFRALAFKTQSMKAPDSFNGTQAHKLRGFIQSCQLIFHNHPETFFSERKEVL</sequence>
<comment type="caution">
    <text evidence="1">The sequence shown here is derived from an EMBL/GenBank/DDBJ whole genome shotgun (WGS) entry which is preliminary data.</text>
</comment>
<reference evidence="1" key="1">
    <citation type="submission" date="2021-03" db="EMBL/GenBank/DDBJ databases">
        <title>Draft genome sequence of rust myrtle Austropuccinia psidii MF-1, a brazilian biotype.</title>
        <authorList>
            <person name="Quecine M.C."/>
            <person name="Pachon D.M.R."/>
            <person name="Bonatelli M.L."/>
            <person name="Correr F.H."/>
            <person name="Franceschini L.M."/>
            <person name="Leite T.F."/>
            <person name="Margarido G.R.A."/>
            <person name="Almeida C.A."/>
            <person name="Ferrarezi J.A."/>
            <person name="Labate C.A."/>
        </authorList>
    </citation>
    <scope>NUCLEOTIDE SEQUENCE</scope>
    <source>
        <strain evidence="1">MF-1</strain>
    </source>
</reference>
<name>A0A9Q3PUX7_9BASI</name>
<gene>
    <name evidence="1" type="ORF">O181_114833</name>
</gene>
<organism evidence="1 2">
    <name type="scientific">Austropuccinia psidii MF-1</name>
    <dbReference type="NCBI Taxonomy" id="1389203"/>
    <lineage>
        <taxon>Eukaryota</taxon>
        <taxon>Fungi</taxon>
        <taxon>Dikarya</taxon>
        <taxon>Basidiomycota</taxon>
        <taxon>Pucciniomycotina</taxon>
        <taxon>Pucciniomycetes</taxon>
        <taxon>Pucciniales</taxon>
        <taxon>Sphaerophragmiaceae</taxon>
        <taxon>Austropuccinia</taxon>
    </lineage>
</organism>
<dbReference type="Proteomes" id="UP000765509">
    <property type="component" value="Unassembled WGS sequence"/>
</dbReference>
<accession>A0A9Q3PUX7</accession>
<evidence type="ECO:0000313" key="1">
    <source>
        <dbReference type="EMBL" id="MBW0575118.1"/>
    </source>
</evidence>
<proteinExistence type="predicted"/>